<dbReference type="Proteomes" id="UP000294853">
    <property type="component" value="Chromosome"/>
</dbReference>
<dbReference type="OrthoDB" id="9807542at2"/>
<keyword evidence="2" id="KW-1185">Reference proteome</keyword>
<evidence type="ECO:0000313" key="2">
    <source>
        <dbReference type="Proteomes" id="UP000294853"/>
    </source>
</evidence>
<dbReference type="AlphaFoldDB" id="A0A4V1BMQ0"/>
<proteinExistence type="predicted"/>
<gene>
    <name evidence="1" type="ORF">EXE58_18050</name>
</gene>
<name>A0A4V1BMQ0_9ACTN</name>
<evidence type="ECO:0000313" key="1">
    <source>
        <dbReference type="EMBL" id="QBX57142.1"/>
    </source>
</evidence>
<organism evidence="1 2">
    <name type="scientific">Nocardioides seonyuensis</name>
    <dbReference type="NCBI Taxonomy" id="2518371"/>
    <lineage>
        <taxon>Bacteria</taxon>
        <taxon>Bacillati</taxon>
        <taxon>Actinomycetota</taxon>
        <taxon>Actinomycetes</taxon>
        <taxon>Propionibacteriales</taxon>
        <taxon>Nocardioidaceae</taxon>
        <taxon>Nocardioides</taxon>
    </lineage>
</organism>
<reference evidence="1 2" key="1">
    <citation type="submission" date="2019-03" db="EMBL/GenBank/DDBJ databases">
        <title>Three New Species of Nocardioides, Nocardioides euryhalodurans sp. nov., Nocardioides seonyuensis sp. nov. and Nocardioides eburneoflavus sp. nov. Iolated from Soil.</title>
        <authorList>
            <person name="Roh S.G."/>
            <person name="Lee C."/>
            <person name="Kim M.-K."/>
            <person name="Kim S.B."/>
        </authorList>
    </citation>
    <scope>NUCLEOTIDE SEQUENCE [LARGE SCALE GENOMIC DNA]</scope>
    <source>
        <strain evidence="1 2">MMS17-SY207-3</strain>
    </source>
</reference>
<dbReference type="EMBL" id="CP038436">
    <property type="protein sequence ID" value="QBX57142.1"/>
    <property type="molecule type" value="Genomic_DNA"/>
</dbReference>
<dbReference type="InterPro" id="IPR015947">
    <property type="entry name" value="PUA-like_sf"/>
</dbReference>
<dbReference type="RefSeq" id="WP_135269127.1">
    <property type="nucleotide sequence ID" value="NZ_CP038436.1"/>
</dbReference>
<dbReference type="KEGG" id="nsn:EXE58_18050"/>
<protein>
    <submittedName>
        <fullName evidence="1">Uncharacterized protein</fullName>
    </submittedName>
</protein>
<accession>A0A4V1BMQ0</accession>
<dbReference type="Gene3D" id="3.10.400.10">
    <property type="entry name" value="Sulfate adenylyltransferase"/>
    <property type="match status" value="1"/>
</dbReference>
<dbReference type="SUPFAM" id="SSF88697">
    <property type="entry name" value="PUA domain-like"/>
    <property type="match status" value="1"/>
</dbReference>
<sequence length="122" mass="13053">MSAPDEPQDDVDAFWNLARFHAKLNPAPGYFGQTAMESVPPPTWSFDASSGEADDELEALLITGKASLSAPAEDYGDELPEVGTLAIVLDSDGRPRALVQTTEVTRAGDALVESFRVVYQPA</sequence>